<keyword evidence="8" id="KW-1185">Reference proteome</keyword>
<keyword evidence="3" id="KW-0479">Metal-binding</keyword>
<comment type="similarity">
    <text evidence="2">Belongs to the metallo-beta-lactamase superfamily.</text>
</comment>
<gene>
    <name evidence="7" type="ORF">FHW18_000042</name>
</gene>
<dbReference type="EMBL" id="JACBYR010000001">
    <property type="protein sequence ID" value="NYE80771.1"/>
    <property type="molecule type" value="Genomic_DNA"/>
</dbReference>
<feature type="domain" description="Metallo-beta-lactamase" evidence="6">
    <location>
        <begin position="20"/>
        <end position="205"/>
    </location>
</feature>
<organism evidence="7 8">
    <name type="scientific">Pigmentiphaga litoralis</name>
    <dbReference type="NCBI Taxonomy" id="516702"/>
    <lineage>
        <taxon>Bacteria</taxon>
        <taxon>Pseudomonadati</taxon>
        <taxon>Pseudomonadota</taxon>
        <taxon>Betaproteobacteria</taxon>
        <taxon>Burkholderiales</taxon>
        <taxon>Alcaligenaceae</taxon>
        <taxon>Pigmentiphaga</taxon>
    </lineage>
</organism>
<dbReference type="Proteomes" id="UP000542125">
    <property type="component" value="Unassembled WGS sequence"/>
</dbReference>
<dbReference type="PANTHER" id="PTHR42978">
    <property type="entry name" value="QUORUM-QUENCHING LACTONASE YTNP-RELATED-RELATED"/>
    <property type="match status" value="1"/>
</dbReference>
<evidence type="ECO:0000256" key="1">
    <source>
        <dbReference type="ARBA" id="ARBA00001947"/>
    </source>
</evidence>
<reference evidence="7 8" key="1">
    <citation type="submission" date="2020-07" db="EMBL/GenBank/DDBJ databases">
        <title>Genomic Encyclopedia of Type Strains, Phase IV (KMG-V): Genome sequencing to study the core and pangenomes of soil and plant-associated prokaryotes.</title>
        <authorList>
            <person name="Whitman W."/>
        </authorList>
    </citation>
    <scope>NUCLEOTIDE SEQUENCE [LARGE SCALE GENOMIC DNA]</scope>
    <source>
        <strain evidence="7 8">SAS40</strain>
    </source>
</reference>
<evidence type="ECO:0000256" key="4">
    <source>
        <dbReference type="ARBA" id="ARBA00022801"/>
    </source>
</evidence>
<dbReference type="InterPro" id="IPR036866">
    <property type="entry name" value="RibonucZ/Hydroxyglut_hydro"/>
</dbReference>
<dbReference type="PANTHER" id="PTHR42978:SF2">
    <property type="entry name" value="102 KBASES UNSTABLE REGION: FROM 1 TO 119443"/>
    <property type="match status" value="1"/>
</dbReference>
<name>A0A7Y9IPM3_9BURK</name>
<comment type="cofactor">
    <cofactor evidence="1">
        <name>Zn(2+)</name>
        <dbReference type="ChEBI" id="CHEBI:29105"/>
    </cofactor>
</comment>
<sequence length="257" mass="28131">MDVLIQGYPGRAVFHGGLGWSTITLLRTEGRVILIDVGAFGVRKPLLKQLQARGVAPADVTDVVLTHAHYDHAVNFVLFPNATVWIGARELAWAAEQPPGFNPLPELYVRELEASPSVRRLQGGDAFLPGLQAIDAPGHTPGHLLFYWTSDAGDVLFTGDAAKNRAELLSRNVADTDDRARSLDSLDTIWQWWRRRDGTVLVPGHDLSMNLDDEGQPVYLGTRQAAISAWFSETLETATPIDLCCGPRPGFLTPSVE</sequence>
<dbReference type="RefSeq" id="WP_179582204.1">
    <property type="nucleotide sequence ID" value="NZ_JACBYR010000001.1"/>
</dbReference>
<dbReference type="GO" id="GO:0016787">
    <property type="term" value="F:hydrolase activity"/>
    <property type="evidence" value="ECO:0007669"/>
    <property type="project" value="UniProtKB-KW"/>
</dbReference>
<dbReference type="SUPFAM" id="SSF56281">
    <property type="entry name" value="Metallo-hydrolase/oxidoreductase"/>
    <property type="match status" value="1"/>
</dbReference>
<dbReference type="Gene3D" id="3.60.15.10">
    <property type="entry name" value="Ribonuclease Z/Hydroxyacylglutathione hydrolase-like"/>
    <property type="match status" value="1"/>
</dbReference>
<protein>
    <submittedName>
        <fullName evidence="7">Glyoxylase-like metal-dependent hydrolase (Beta-lactamase superfamily II)</fullName>
    </submittedName>
</protein>
<keyword evidence="4 7" id="KW-0378">Hydrolase</keyword>
<dbReference type="GO" id="GO:0046872">
    <property type="term" value="F:metal ion binding"/>
    <property type="evidence" value="ECO:0007669"/>
    <property type="project" value="UniProtKB-KW"/>
</dbReference>
<evidence type="ECO:0000256" key="2">
    <source>
        <dbReference type="ARBA" id="ARBA00007749"/>
    </source>
</evidence>
<proteinExistence type="inferred from homology"/>
<evidence type="ECO:0000259" key="6">
    <source>
        <dbReference type="SMART" id="SM00849"/>
    </source>
</evidence>
<dbReference type="InterPro" id="IPR001279">
    <property type="entry name" value="Metallo-B-lactamas"/>
</dbReference>
<dbReference type="AlphaFoldDB" id="A0A7Y9IPM3"/>
<comment type="caution">
    <text evidence="7">The sequence shown here is derived from an EMBL/GenBank/DDBJ whole genome shotgun (WGS) entry which is preliminary data.</text>
</comment>
<keyword evidence="5" id="KW-0862">Zinc</keyword>
<dbReference type="InterPro" id="IPR051013">
    <property type="entry name" value="MBL_superfamily_lactonases"/>
</dbReference>
<accession>A0A7Y9IPM3</accession>
<dbReference type="SMART" id="SM00849">
    <property type="entry name" value="Lactamase_B"/>
    <property type="match status" value="1"/>
</dbReference>
<evidence type="ECO:0000313" key="8">
    <source>
        <dbReference type="Proteomes" id="UP000542125"/>
    </source>
</evidence>
<evidence type="ECO:0000313" key="7">
    <source>
        <dbReference type="EMBL" id="NYE80771.1"/>
    </source>
</evidence>
<evidence type="ECO:0000256" key="3">
    <source>
        <dbReference type="ARBA" id="ARBA00022723"/>
    </source>
</evidence>
<evidence type="ECO:0000256" key="5">
    <source>
        <dbReference type="ARBA" id="ARBA00022833"/>
    </source>
</evidence>
<dbReference type="Pfam" id="PF00753">
    <property type="entry name" value="Lactamase_B"/>
    <property type="match status" value="1"/>
</dbReference>